<protein>
    <submittedName>
        <fullName evidence="2">Uncharacterized protein</fullName>
    </submittedName>
</protein>
<reference evidence="2" key="1">
    <citation type="submission" date="2021-02" db="EMBL/GenBank/DDBJ databases">
        <authorList>
            <person name="Dougan E. K."/>
            <person name="Rhodes N."/>
            <person name="Thang M."/>
            <person name="Chan C."/>
        </authorList>
    </citation>
    <scope>NUCLEOTIDE SEQUENCE</scope>
</reference>
<feature type="region of interest" description="Disordered" evidence="1">
    <location>
        <begin position="94"/>
        <end position="113"/>
    </location>
</feature>
<evidence type="ECO:0000256" key="1">
    <source>
        <dbReference type="SAM" id="MobiDB-lite"/>
    </source>
</evidence>
<dbReference type="AlphaFoldDB" id="A0A813KAV1"/>
<comment type="caution">
    <text evidence="2">The sequence shown here is derived from an EMBL/GenBank/DDBJ whole genome shotgun (WGS) entry which is preliminary data.</text>
</comment>
<dbReference type="EMBL" id="CAJNNW010028028">
    <property type="protein sequence ID" value="CAE8694326.1"/>
    <property type="molecule type" value="Genomic_DNA"/>
</dbReference>
<sequence length="113" mass="12665">MSDLIPHSSNLCGGRLRSSNLCASSSEVRRQLKKRNVSVIPLHMFREFQEDCPGAASPRRNETLLNPASCSCFLAQSINKLVFQILLLNNPRMSNGGRYSRALPIAERRKAHQ</sequence>
<evidence type="ECO:0000313" key="3">
    <source>
        <dbReference type="Proteomes" id="UP000626109"/>
    </source>
</evidence>
<evidence type="ECO:0000313" key="2">
    <source>
        <dbReference type="EMBL" id="CAE8694326.1"/>
    </source>
</evidence>
<dbReference type="Proteomes" id="UP000626109">
    <property type="component" value="Unassembled WGS sequence"/>
</dbReference>
<accession>A0A813KAV1</accession>
<gene>
    <name evidence="2" type="ORF">PGLA2088_LOCUS28802</name>
</gene>
<name>A0A813KAV1_POLGL</name>
<organism evidence="2 3">
    <name type="scientific">Polarella glacialis</name>
    <name type="common">Dinoflagellate</name>
    <dbReference type="NCBI Taxonomy" id="89957"/>
    <lineage>
        <taxon>Eukaryota</taxon>
        <taxon>Sar</taxon>
        <taxon>Alveolata</taxon>
        <taxon>Dinophyceae</taxon>
        <taxon>Suessiales</taxon>
        <taxon>Suessiaceae</taxon>
        <taxon>Polarella</taxon>
    </lineage>
</organism>
<proteinExistence type="predicted"/>